<accession>A0A4Q0RVF3</accession>
<dbReference type="AlphaFoldDB" id="A0A4Q0RVF3"/>
<evidence type="ECO:0000313" key="1">
    <source>
        <dbReference type="EMBL" id="RXH22992.1"/>
    </source>
</evidence>
<organism evidence="1 2">
    <name type="scientific">Bradyrhizobium zhanjiangense</name>
    <dbReference type="NCBI Taxonomy" id="1325107"/>
    <lineage>
        <taxon>Bacteria</taxon>
        <taxon>Pseudomonadati</taxon>
        <taxon>Pseudomonadota</taxon>
        <taxon>Alphaproteobacteria</taxon>
        <taxon>Hyphomicrobiales</taxon>
        <taxon>Nitrobacteraceae</taxon>
        <taxon>Bradyrhizobium</taxon>
    </lineage>
</organism>
<sequence length="65" mass="7043">MKSNKTPLMPNAPAQQVTRANQAWAVDHTLLDLSQRIFVRLVTDVGTRLPLSATLTSVSPTSAPE</sequence>
<proteinExistence type="predicted"/>
<name>A0A4Q0RVF3_9BRAD</name>
<reference evidence="1 2" key="1">
    <citation type="submission" date="2015-04" db="EMBL/GenBank/DDBJ databases">
        <title>Comparative genomics of rhizobia nodulating Arachis hypogaea in China.</title>
        <authorList>
            <person name="Li Y."/>
        </authorList>
    </citation>
    <scope>NUCLEOTIDE SEQUENCE [LARGE SCALE GENOMIC DNA]</scope>
    <source>
        <strain evidence="1 2">CCBAU 51787</strain>
    </source>
</reference>
<dbReference type="EMBL" id="LBJM01000203">
    <property type="protein sequence ID" value="RXH22992.1"/>
    <property type="molecule type" value="Genomic_DNA"/>
</dbReference>
<gene>
    <name evidence="1" type="ORF">XH94_37035</name>
</gene>
<evidence type="ECO:0000313" key="2">
    <source>
        <dbReference type="Proteomes" id="UP000290565"/>
    </source>
</evidence>
<dbReference type="Proteomes" id="UP000290565">
    <property type="component" value="Unassembled WGS sequence"/>
</dbReference>
<protein>
    <submittedName>
        <fullName evidence="1">Uncharacterized protein</fullName>
    </submittedName>
</protein>
<comment type="caution">
    <text evidence="1">The sequence shown here is derived from an EMBL/GenBank/DDBJ whole genome shotgun (WGS) entry which is preliminary data.</text>
</comment>